<dbReference type="Proteomes" id="UP001212498">
    <property type="component" value="Unassembled WGS sequence"/>
</dbReference>
<evidence type="ECO:0000256" key="1">
    <source>
        <dbReference type="SAM" id="SignalP"/>
    </source>
</evidence>
<organism evidence="2 3">
    <name type="scientific">Nonomuraea ferruginea</name>
    <dbReference type="NCBI Taxonomy" id="46174"/>
    <lineage>
        <taxon>Bacteria</taxon>
        <taxon>Bacillati</taxon>
        <taxon>Actinomycetota</taxon>
        <taxon>Actinomycetes</taxon>
        <taxon>Streptosporangiales</taxon>
        <taxon>Streptosporangiaceae</taxon>
        <taxon>Nonomuraea</taxon>
    </lineage>
</organism>
<dbReference type="EMBL" id="JAPNUD010000087">
    <property type="protein sequence ID" value="MDA0644140.1"/>
    <property type="molecule type" value="Genomic_DNA"/>
</dbReference>
<name>A0ABT4T404_9ACTN</name>
<proteinExistence type="predicted"/>
<evidence type="ECO:0000313" key="3">
    <source>
        <dbReference type="Proteomes" id="UP001212498"/>
    </source>
</evidence>
<gene>
    <name evidence="2" type="ORF">OUY24_26220</name>
</gene>
<dbReference type="RefSeq" id="WP_271278212.1">
    <property type="nucleotide sequence ID" value="NZ_BAABFD010000005.1"/>
</dbReference>
<evidence type="ECO:0000313" key="2">
    <source>
        <dbReference type="EMBL" id="MDA0644140.1"/>
    </source>
</evidence>
<reference evidence="2 3" key="1">
    <citation type="submission" date="2022-11" db="EMBL/GenBank/DDBJ databases">
        <title>Nonomuraea corallina sp. nov., a new species of the genus Nonomuraea isolated from sea side sediment in Thai sea.</title>
        <authorList>
            <person name="Ngamcharungchit C."/>
            <person name="Matsumoto A."/>
            <person name="Suriyachadkun C."/>
            <person name="Panbangred W."/>
            <person name="Inahashi Y."/>
            <person name="Intra B."/>
        </authorList>
    </citation>
    <scope>NUCLEOTIDE SEQUENCE [LARGE SCALE GENOMIC DNA]</scope>
    <source>
        <strain evidence="2 3">DSM 43553</strain>
    </source>
</reference>
<protein>
    <submittedName>
        <fullName evidence="2">Uncharacterized protein</fullName>
    </submittedName>
</protein>
<sequence length="96" mass="9977">MRIAIIGTALAVGLALFTGSAAATATVAKCNWTQAKLNVSKTLYRTATGWTPKGSIPSGTVIIFYYTKYSRLSVPSRNGYIAPGGMTVIDGGTCPS</sequence>
<feature type="chain" id="PRO_5045957670" evidence="1">
    <location>
        <begin position="26"/>
        <end position="96"/>
    </location>
</feature>
<comment type="caution">
    <text evidence="2">The sequence shown here is derived from an EMBL/GenBank/DDBJ whole genome shotgun (WGS) entry which is preliminary data.</text>
</comment>
<keyword evidence="3" id="KW-1185">Reference proteome</keyword>
<keyword evidence="1" id="KW-0732">Signal</keyword>
<accession>A0ABT4T404</accession>
<feature type="signal peptide" evidence="1">
    <location>
        <begin position="1"/>
        <end position="25"/>
    </location>
</feature>